<evidence type="ECO:0000313" key="3">
    <source>
        <dbReference type="Proteomes" id="UP001501326"/>
    </source>
</evidence>
<sequence length="105" mass="11158">MADVEEVEDPRYVTTHALPLSPGPLRRSRLSLSSHVHPSHASPIATCRVAPSDHPVGTVGGPDHANAVVSCPTWDGVSVRDRNAPRGRRVERPGPVRGVGTGDYP</sequence>
<accession>A0ABN3UQ58</accession>
<feature type="region of interest" description="Disordered" evidence="1">
    <location>
        <begin position="15"/>
        <end position="48"/>
    </location>
</feature>
<evidence type="ECO:0000313" key="2">
    <source>
        <dbReference type="EMBL" id="GAA2737149.1"/>
    </source>
</evidence>
<name>A0ABN3UQ58_9MICO</name>
<comment type="caution">
    <text evidence="2">The sequence shown here is derived from an EMBL/GenBank/DDBJ whole genome shotgun (WGS) entry which is preliminary data.</text>
</comment>
<dbReference type="Proteomes" id="UP001501326">
    <property type="component" value="Unassembled WGS sequence"/>
</dbReference>
<feature type="compositionally biased region" description="Low complexity" evidence="1">
    <location>
        <begin position="18"/>
        <end position="43"/>
    </location>
</feature>
<dbReference type="EMBL" id="BAAARN010000002">
    <property type="protein sequence ID" value="GAA2737149.1"/>
    <property type="molecule type" value="Genomic_DNA"/>
</dbReference>
<reference evidence="2 3" key="1">
    <citation type="journal article" date="2019" name="Int. J. Syst. Evol. Microbiol.">
        <title>The Global Catalogue of Microorganisms (GCM) 10K type strain sequencing project: providing services to taxonomists for standard genome sequencing and annotation.</title>
        <authorList>
            <consortium name="The Broad Institute Genomics Platform"/>
            <consortium name="The Broad Institute Genome Sequencing Center for Infectious Disease"/>
            <person name="Wu L."/>
            <person name="Ma J."/>
        </authorList>
    </citation>
    <scope>NUCLEOTIDE SEQUENCE [LARGE SCALE GENOMIC DNA]</scope>
    <source>
        <strain evidence="2 3">JCM 16378</strain>
    </source>
</reference>
<protein>
    <submittedName>
        <fullName evidence="2">Uncharacterized protein</fullName>
    </submittedName>
</protein>
<keyword evidence="3" id="KW-1185">Reference proteome</keyword>
<feature type="region of interest" description="Disordered" evidence="1">
    <location>
        <begin position="76"/>
        <end position="105"/>
    </location>
</feature>
<feature type="compositionally biased region" description="Basic and acidic residues" evidence="1">
    <location>
        <begin position="78"/>
        <end position="94"/>
    </location>
</feature>
<gene>
    <name evidence="2" type="ORF">GCM10009867_23220</name>
</gene>
<evidence type="ECO:0000256" key="1">
    <source>
        <dbReference type="SAM" id="MobiDB-lite"/>
    </source>
</evidence>
<proteinExistence type="predicted"/>
<organism evidence="2 3">
    <name type="scientific">Pedococcus aerophilus</name>
    <dbReference type="NCBI Taxonomy" id="436356"/>
    <lineage>
        <taxon>Bacteria</taxon>
        <taxon>Bacillati</taxon>
        <taxon>Actinomycetota</taxon>
        <taxon>Actinomycetes</taxon>
        <taxon>Micrococcales</taxon>
        <taxon>Intrasporangiaceae</taxon>
        <taxon>Pedococcus</taxon>
    </lineage>
</organism>